<keyword evidence="3 13" id="KW-0521">NADP</keyword>
<dbReference type="GO" id="GO:0006650">
    <property type="term" value="P:glycerophospholipid metabolic process"/>
    <property type="evidence" value="ECO:0007669"/>
    <property type="project" value="UniProtKB-UniRule"/>
</dbReference>
<feature type="domain" description="Glycerol-3-phosphate dehydrogenase NAD-dependent N-terminal" evidence="18">
    <location>
        <begin position="2"/>
        <end position="158"/>
    </location>
</feature>
<dbReference type="InterPro" id="IPR006109">
    <property type="entry name" value="G3P_DH_NAD-dep_C"/>
</dbReference>
<dbReference type="PRINTS" id="PR00077">
    <property type="entry name" value="GPDHDRGNASE"/>
</dbReference>
<dbReference type="AlphaFoldDB" id="A0A369LQ33"/>
<feature type="binding site" evidence="13">
    <location>
        <position position="10"/>
    </location>
    <ligand>
        <name>NADPH</name>
        <dbReference type="ChEBI" id="CHEBI:57783"/>
    </ligand>
</feature>
<reference evidence="20 21" key="1">
    <citation type="journal article" date="2018" name="Elife">
        <title>Discovery and characterization of a prevalent human gut bacterial enzyme sufficient for the inactivation of a family of plant toxins.</title>
        <authorList>
            <person name="Koppel N."/>
            <person name="Bisanz J.E."/>
            <person name="Pandelia M.E."/>
            <person name="Turnbaugh P.J."/>
            <person name="Balskus E.P."/>
        </authorList>
    </citation>
    <scope>NUCLEOTIDE SEQUENCE [LARGE SCALE GENOMIC DNA]</scope>
    <source>
        <strain evidence="20 21">OB21 GAM31</strain>
    </source>
</reference>
<keyword evidence="2 13" id="KW-0444">Lipid biosynthesis</keyword>
<feature type="binding site" evidence="13">
    <location>
        <position position="48"/>
    </location>
    <ligand>
        <name>NADPH</name>
        <dbReference type="ChEBI" id="CHEBI:57783"/>
    </ligand>
</feature>
<feature type="binding site" evidence="13">
    <location>
        <position position="105"/>
    </location>
    <ligand>
        <name>NADPH</name>
        <dbReference type="ChEBI" id="CHEBI:57783"/>
    </ligand>
</feature>
<dbReference type="PIRSF" id="PIRSF000114">
    <property type="entry name" value="Glycerol-3-P_dh"/>
    <property type="match status" value="1"/>
</dbReference>
<evidence type="ECO:0000259" key="18">
    <source>
        <dbReference type="Pfam" id="PF01210"/>
    </source>
</evidence>
<organism evidence="20 21">
    <name type="scientific">Slackia isoflavoniconvertens</name>
    <dbReference type="NCBI Taxonomy" id="572010"/>
    <lineage>
        <taxon>Bacteria</taxon>
        <taxon>Bacillati</taxon>
        <taxon>Actinomycetota</taxon>
        <taxon>Coriobacteriia</taxon>
        <taxon>Eggerthellales</taxon>
        <taxon>Eggerthellaceae</taxon>
        <taxon>Slackia</taxon>
    </lineage>
</organism>
<feature type="binding site" evidence="13">
    <location>
        <position position="252"/>
    </location>
    <ligand>
        <name>sn-glycerol 3-phosphate</name>
        <dbReference type="ChEBI" id="CHEBI:57597"/>
    </ligand>
</feature>
<dbReference type="FunFam" id="3.40.50.720:FF:000019">
    <property type="entry name" value="Glycerol-3-phosphate dehydrogenase [NAD(P)+]"/>
    <property type="match status" value="1"/>
</dbReference>
<comment type="function">
    <text evidence="13">Catalyzes the reduction of the glycolytic intermediate dihydroxyacetone phosphate (DHAP) to sn-glycerol 3-phosphate (G3P), the key precursor for phospholipid synthesis.</text>
</comment>
<sequence>MKVSVIGAGSWGTALAHVLGLGGNDVMLWARKQEVCDGVNERHENPRYLIGCKIDSHVKASTSFEEVLSGASAVVIVTPSAVIRQTCANIAPFVNGDTPIVVCCKGVEEGSGLVPVEVLEAELGNASRLAALAGPNHAEEVILGIPAGTVIASQSEQTARFFQELFATEAFRTYISEDVIGVEVCAAAKNVVAIACGLSYGMGYGDNTASLLMTRGLAEMSRLVAACGGMPMTCLGLAGVGDLIATCTSEHSRNRTFGYRLAQGTTLEQYKAETHMVVEGALACRTLMSLAESVGVELPIAETVRRVVWEGFNLELAAAQLFGRELKPEFY</sequence>
<evidence type="ECO:0000313" key="20">
    <source>
        <dbReference type="EMBL" id="RDB60285.1"/>
    </source>
</evidence>
<keyword evidence="4 13" id="KW-0560">Oxidoreductase</keyword>
<dbReference type="GO" id="GO:0051287">
    <property type="term" value="F:NAD binding"/>
    <property type="evidence" value="ECO:0007669"/>
    <property type="project" value="InterPro"/>
</dbReference>
<dbReference type="GO" id="GO:0046168">
    <property type="term" value="P:glycerol-3-phosphate catabolic process"/>
    <property type="evidence" value="ECO:0007669"/>
    <property type="project" value="InterPro"/>
</dbReference>
<comment type="catalytic activity">
    <reaction evidence="13">
        <text>sn-glycerol 3-phosphate + NAD(+) = dihydroxyacetone phosphate + NADH + H(+)</text>
        <dbReference type="Rhea" id="RHEA:11092"/>
        <dbReference type="ChEBI" id="CHEBI:15378"/>
        <dbReference type="ChEBI" id="CHEBI:57540"/>
        <dbReference type="ChEBI" id="CHEBI:57597"/>
        <dbReference type="ChEBI" id="CHEBI:57642"/>
        <dbReference type="ChEBI" id="CHEBI:57945"/>
        <dbReference type="EC" id="1.1.1.94"/>
    </reaction>
</comment>
<evidence type="ECO:0000256" key="14">
    <source>
        <dbReference type="PIRSR" id="PIRSR000114-1"/>
    </source>
</evidence>
<dbReference type="InterPro" id="IPR008927">
    <property type="entry name" value="6-PGluconate_DH-like_C_sf"/>
</dbReference>
<accession>A0A369LQ33</accession>
<comment type="catalytic activity">
    <reaction evidence="9">
        <text>sn-glycerol 3-phosphate + NADP(+) = dihydroxyacetone phosphate + NADPH + H(+)</text>
        <dbReference type="Rhea" id="RHEA:11096"/>
        <dbReference type="ChEBI" id="CHEBI:15378"/>
        <dbReference type="ChEBI" id="CHEBI:57597"/>
        <dbReference type="ChEBI" id="CHEBI:57642"/>
        <dbReference type="ChEBI" id="CHEBI:57783"/>
        <dbReference type="ChEBI" id="CHEBI:58349"/>
        <dbReference type="EC" id="1.1.1.94"/>
    </reaction>
    <physiologicalReaction direction="right-to-left" evidence="9">
        <dbReference type="Rhea" id="RHEA:11098"/>
    </physiologicalReaction>
</comment>
<evidence type="ECO:0000256" key="9">
    <source>
        <dbReference type="ARBA" id="ARBA00052716"/>
    </source>
</evidence>
<feature type="binding site" evidence="13">
    <location>
        <position position="105"/>
    </location>
    <ligand>
        <name>sn-glycerol 3-phosphate</name>
        <dbReference type="ChEBI" id="CHEBI:57597"/>
    </ligand>
</feature>
<dbReference type="Gene3D" id="1.10.1040.10">
    <property type="entry name" value="N-(1-d-carboxylethyl)-l-norvaline Dehydrogenase, domain 2"/>
    <property type="match status" value="1"/>
</dbReference>
<evidence type="ECO:0000256" key="13">
    <source>
        <dbReference type="HAMAP-Rule" id="MF_00394"/>
    </source>
</evidence>
<evidence type="ECO:0000259" key="19">
    <source>
        <dbReference type="Pfam" id="PF07479"/>
    </source>
</evidence>
<dbReference type="PANTHER" id="PTHR11728:SF1">
    <property type="entry name" value="GLYCEROL-3-PHOSPHATE DEHYDROGENASE [NAD(+)] 2, CHLOROPLASTIC"/>
    <property type="match status" value="1"/>
</dbReference>
<feature type="binding site" evidence="16">
    <location>
        <position position="138"/>
    </location>
    <ligand>
        <name>NAD(+)</name>
        <dbReference type="ChEBI" id="CHEBI:57540"/>
    </ligand>
</feature>
<feature type="binding site" evidence="15">
    <location>
        <position position="105"/>
    </location>
    <ligand>
        <name>substrate</name>
    </ligand>
</feature>
<dbReference type="FunFam" id="1.10.1040.10:FF:000001">
    <property type="entry name" value="Glycerol-3-phosphate dehydrogenase [NAD(P)+]"/>
    <property type="match status" value="1"/>
</dbReference>
<evidence type="ECO:0000313" key="21">
    <source>
        <dbReference type="Proteomes" id="UP000253975"/>
    </source>
</evidence>
<keyword evidence="7 13" id="KW-0594">Phospholipid biosynthesis</keyword>
<feature type="binding site" evidence="13">
    <location>
        <position position="31"/>
    </location>
    <ligand>
        <name>NADPH</name>
        <dbReference type="ChEBI" id="CHEBI:57783"/>
    </ligand>
</feature>
<evidence type="ECO:0000256" key="3">
    <source>
        <dbReference type="ARBA" id="ARBA00022857"/>
    </source>
</evidence>
<keyword evidence="5 13" id="KW-0520">NAD</keyword>
<comment type="pathway">
    <text evidence="13">Membrane lipid metabolism; glycerophospholipid metabolism.</text>
</comment>
<feature type="binding site" evidence="13">
    <location>
        <position position="32"/>
    </location>
    <ligand>
        <name>NADPH</name>
        <dbReference type="ChEBI" id="CHEBI:57783"/>
    </ligand>
</feature>
<evidence type="ECO:0000256" key="1">
    <source>
        <dbReference type="ARBA" id="ARBA00011009"/>
    </source>
</evidence>
<feature type="binding site" evidence="13">
    <location>
        <position position="253"/>
    </location>
    <ligand>
        <name>NADPH</name>
        <dbReference type="ChEBI" id="CHEBI:57783"/>
    </ligand>
</feature>
<evidence type="ECO:0000256" key="15">
    <source>
        <dbReference type="PIRSR" id="PIRSR000114-2"/>
    </source>
</evidence>
<feature type="binding site" evidence="15">
    <location>
        <begin position="253"/>
        <end position="254"/>
    </location>
    <ligand>
        <name>substrate</name>
    </ligand>
</feature>
<feature type="binding site" evidence="13">
    <location>
        <position position="254"/>
    </location>
    <ligand>
        <name>sn-glycerol 3-phosphate</name>
        <dbReference type="ChEBI" id="CHEBI:57597"/>
    </ligand>
</feature>
<dbReference type="RefSeq" id="WP_114615021.1">
    <property type="nucleotide sequence ID" value="NZ_PPTO01000003.1"/>
</dbReference>
<feature type="active site" description="Proton acceptor" evidence="13 14">
    <location>
        <position position="189"/>
    </location>
</feature>
<dbReference type="GO" id="GO:0046167">
    <property type="term" value="P:glycerol-3-phosphate biosynthetic process"/>
    <property type="evidence" value="ECO:0007669"/>
    <property type="project" value="UniProtKB-UniRule"/>
</dbReference>
<dbReference type="GO" id="GO:0005975">
    <property type="term" value="P:carbohydrate metabolic process"/>
    <property type="evidence" value="ECO:0007669"/>
    <property type="project" value="InterPro"/>
</dbReference>
<evidence type="ECO:0000256" key="12">
    <source>
        <dbReference type="ARBA" id="ARBA00080511"/>
    </source>
</evidence>
<evidence type="ECO:0000256" key="4">
    <source>
        <dbReference type="ARBA" id="ARBA00023002"/>
    </source>
</evidence>
<comment type="subcellular location">
    <subcellularLocation>
        <location evidence="13">Cytoplasm</location>
    </subcellularLocation>
</comment>
<feature type="binding site" evidence="13">
    <location>
        <position position="253"/>
    </location>
    <ligand>
        <name>sn-glycerol 3-phosphate</name>
        <dbReference type="ChEBI" id="CHEBI:57597"/>
    </ligand>
</feature>
<dbReference type="PROSITE" id="PS00957">
    <property type="entry name" value="NAD_G3PDH"/>
    <property type="match status" value="1"/>
</dbReference>
<comment type="similarity">
    <text evidence="1 13 17">Belongs to the NAD-dependent glycerol-3-phosphate dehydrogenase family.</text>
</comment>
<evidence type="ECO:0000256" key="11">
    <source>
        <dbReference type="ARBA" id="ARBA00069372"/>
    </source>
</evidence>
<dbReference type="NCBIfam" id="NF000940">
    <property type="entry name" value="PRK00094.1-2"/>
    <property type="match status" value="1"/>
</dbReference>
<feature type="binding site" evidence="13">
    <location>
        <position position="242"/>
    </location>
    <ligand>
        <name>sn-glycerol 3-phosphate</name>
        <dbReference type="ChEBI" id="CHEBI:57597"/>
    </ligand>
</feature>
<dbReference type="InterPro" id="IPR013328">
    <property type="entry name" value="6PGD_dom2"/>
</dbReference>
<evidence type="ECO:0000256" key="6">
    <source>
        <dbReference type="ARBA" id="ARBA00023098"/>
    </source>
</evidence>
<dbReference type="GO" id="GO:0141152">
    <property type="term" value="F:glycerol-3-phosphate dehydrogenase (NAD+) activity"/>
    <property type="evidence" value="ECO:0007669"/>
    <property type="project" value="RHEA"/>
</dbReference>
<evidence type="ECO:0000256" key="2">
    <source>
        <dbReference type="ARBA" id="ARBA00022516"/>
    </source>
</evidence>
<keyword evidence="13" id="KW-0547">Nucleotide-binding</keyword>
<evidence type="ECO:0000256" key="7">
    <source>
        <dbReference type="ARBA" id="ARBA00023209"/>
    </source>
</evidence>
<dbReference type="UniPathway" id="UPA00940"/>
<dbReference type="InterPro" id="IPR006168">
    <property type="entry name" value="G3P_DH_NAD-dep"/>
</dbReference>
<proteinExistence type="inferred from homology"/>
<dbReference type="SUPFAM" id="SSF51735">
    <property type="entry name" value="NAD(P)-binding Rossmann-fold domains"/>
    <property type="match status" value="1"/>
</dbReference>
<feature type="binding site" evidence="16">
    <location>
        <position position="253"/>
    </location>
    <ligand>
        <name>NAD(+)</name>
        <dbReference type="ChEBI" id="CHEBI:57540"/>
    </ligand>
</feature>
<feature type="binding site" evidence="13">
    <location>
        <position position="134"/>
    </location>
    <ligand>
        <name>sn-glycerol 3-phosphate</name>
        <dbReference type="ChEBI" id="CHEBI:57597"/>
    </ligand>
</feature>
<evidence type="ECO:0000256" key="8">
    <source>
        <dbReference type="ARBA" id="ARBA00023264"/>
    </source>
</evidence>
<dbReference type="NCBIfam" id="NF000942">
    <property type="entry name" value="PRK00094.1-4"/>
    <property type="match status" value="1"/>
</dbReference>
<name>A0A369LQ33_9ACTN</name>
<dbReference type="InterPro" id="IPR036291">
    <property type="entry name" value="NAD(P)-bd_dom_sf"/>
</dbReference>
<keyword evidence="6 13" id="KW-0443">Lipid metabolism</keyword>
<feature type="binding site" evidence="16">
    <location>
        <begin position="7"/>
        <end position="12"/>
    </location>
    <ligand>
        <name>NAD(+)</name>
        <dbReference type="ChEBI" id="CHEBI:57540"/>
    </ligand>
</feature>
<feature type="domain" description="Glycerol-3-phosphate dehydrogenase NAD-dependent C-terminal" evidence="19">
    <location>
        <begin position="178"/>
        <end position="315"/>
    </location>
</feature>
<feature type="binding site" evidence="13">
    <location>
        <position position="279"/>
    </location>
    <ligand>
        <name>NADPH</name>
        <dbReference type="ChEBI" id="CHEBI:57783"/>
    </ligand>
</feature>
<dbReference type="Proteomes" id="UP000253975">
    <property type="component" value="Unassembled WGS sequence"/>
</dbReference>
<dbReference type="EMBL" id="PPTO01000003">
    <property type="protein sequence ID" value="RDB60285.1"/>
    <property type="molecule type" value="Genomic_DNA"/>
</dbReference>
<dbReference type="Pfam" id="PF07479">
    <property type="entry name" value="NAD_Gly3P_dh_C"/>
    <property type="match status" value="1"/>
</dbReference>
<feature type="binding site" evidence="13">
    <location>
        <position position="138"/>
    </location>
    <ligand>
        <name>NADPH</name>
        <dbReference type="ChEBI" id="CHEBI:57783"/>
    </ligand>
</feature>
<protein>
    <recommendedName>
        <fullName evidence="11 13">Glycerol-3-phosphate dehydrogenase [NAD(P)+]</fullName>
        <ecNumber evidence="10 13">1.1.1.94</ecNumber>
    </recommendedName>
    <alternativeName>
        <fullName evidence="13">NAD(P)(+)-dependent glycerol-3-phosphate dehydrogenase</fullName>
    </alternativeName>
    <alternativeName>
        <fullName evidence="12 13">NAD(P)H-dependent dihydroxyacetone-phosphate reductase</fullName>
    </alternativeName>
</protein>
<feature type="binding site" evidence="13">
    <location>
        <position position="11"/>
    </location>
    <ligand>
        <name>NADPH</name>
        <dbReference type="ChEBI" id="CHEBI:57783"/>
    </ligand>
</feature>
<evidence type="ECO:0000256" key="17">
    <source>
        <dbReference type="RuleBase" id="RU000437"/>
    </source>
</evidence>
<dbReference type="HAMAP" id="MF_00394">
    <property type="entry name" value="NAD_Glyc3P_dehydrog"/>
    <property type="match status" value="1"/>
</dbReference>
<feature type="binding site" evidence="13">
    <location>
        <position position="277"/>
    </location>
    <ligand>
        <name>NADPH</name>
        <dbReference type="ChEBI" id="CHEBI:57783"/>
    </ligand>
</feature>
<evidence type="ECO:0000256" key="10">
    <source>
        <dbReference type="ARBA" id="ARBA00066687"/>
    </source>
</evidence>
<comment type="caution">
    <text evidence="20">The sequence shown here is derived from an EMBL/GenBank/DDBJ whole genome shotgun (WGS) entry which is preliminary data.</text>
</comment>
<dbReference type="InterPro" id="IPR011128">
    <property type="entry name" value="G3P_DH_NAD-dep_N"/>
</dbReference>
<keyword evidence="13" id="KW-0963">Cytoplasm</keyword>
<evidence type="ECO:0000256" key="16">
    <source>
        <dbReference type="PIRSR" id="PIRSR000114-3"/>
    </source>
</evidence>
<dbReference type="SUPFAM" id="SSF48179">
    <property type="entry name" value="6-phosphogluconate dehydrogenase C-terminal domain-like"/>
    <property type="match status" value="1"/>
</dbReference>
<feature type="binding site" evidence="13">
    <location>
        <position position="189"/>
    </location>
    <ligand>
        <name>sn-glycerol 3-phosphate</name>
        <dbReference type="ChEBI" id="CHEBI:57597"/>
    </ligand>
</feature>
<dbReference type="Gene3D" id="3.40.50.720">
    <property type="entry name" value="NAD(P)-binding Rossmann-like Domain"/>
    <property type="match status" value="1"/>
</dbReference>
<keyword evidence="8 13" id="KW-1208">Phospholipid metabolism</keyword>
<dbReference type="GO" id="GO:0008654">
    <property type="term" value="P:phospholipid biosynthetic process"/>
    <property type="evidence" value="ECO:0007669"/>
    <property type="project" value="UniProtKB-KW"/>
</dbReference>
<gene>
    <name evidence="13" type="primary">gpsA</name>
    <name evidence="20" type="ORF">C1881_02820</name>
</gene>
<evidence type="ECO:0000256" key="5">
    <source>
        <dbReference type="ARBA" id="ARBA00023027"/>
    </source>
</evidence>
<dbReference type="GO" id="GO:0005829">
    <property type="term" value="C:cytosol"/>
    <property type="evidence" value="ECO:0007669"/>
    <property type="project" value="TreeGrafter"/>
</dbReference>
<dbReference type="GO" id="GO:0141153">
    <property type="term" value="F:glycerol-3-phosphate dehydrogenase (NADP+) activity"/>
    <property type="evidence" value="ECO:0007669"/>
    <property type="project" value="RHEA"/>
</dbReference>
<dbReference type="PANTHER" id="PTHR11728">
    <property type="entry name" value="GLYCEROL-3-PHOSPHATE DEHYDROGENASE"/>
    <property type="match status" value="1"/>
</dbReference>
<dbReference type="Pfam" id="PF01210">
    <property type="entry name" value="NAD_Gly3P_dh_N"/>
    <property type="match status" value="1"/>
</dbReference>
<dbReference type="EC" id="1.1.1.94" evidence="10 13"/>
<comment type="caution">
    <text evidence="13">Lacks conserved residue(s) required for the propagation of feature annotation.</text>
</comment>